<evidence type="ECO:0000256" key="3">
    <source>
        <dbReference type="ARBA" id="ARBA00023027"/>
    </source>
</evidence>
<comment type="similarity">
    <text evidence="1">Belongs to the D-isomer specific 2-hydroxyacid dehydrogenase family.</text>
</comment>
<dbReference type="EMBL" id="JACCBX010000017">
    <property type="protein sequence ID" value="NYE08978.1"/>
    <property type="molecule type" value="Genomic_DNA"/>
</dbReference>
<gene>
    <name evidence="5" type="ORF">F4694_005835</name>
</gene>
<dbReference type="AlphaFoldDB" id="A0A852TPH9"/>
<evidence type="ECO:0000256" key="2">
    <source>
        <dbReference type="ARBA" id="ARBA00023002"/>
    </source>
</evidence>
<dbReference type="SUPFAM" id="SSF52283">
    <property type="entry name" value="Formate/glycerate dehydrogenase catalytic domain-like"/>
    <property type="match status" value="1"/>
</dbReference>
<dbReference type="PANTHER" id="PTHR42789:SF1">
    <property type="entry name" value="D-ISOMER SPECIFIC 2-HYDROXYACID DEHYDROGENASE FAMILY PROTEIN (AFU_ORTHOLOGUE AFUA_6G10090)"/>
    <property type="match status" value="1"/>
</dbReference>
<accession>A0A852TPH9</accession>
<organism evidence="5 6">
    <name type="scientific">Neobacillus niacini</name>
    <dbReference type="NCBI Taxonomy" id="86668"/>
    <lineage>
        <taxon>Bacteria</taxon>
        <taxon>Bacillati</taxon>
        <taxon>Bacillota</taxon>
        <taxon>Bacilli</taxon>
        <taxon>Bacillales</taxon>
        <taxon>Bacillaceae</taxon>
        <taxon>Neobacillus</taxon>
    </lineage>
</organism>
<evidence type="ECO:0000313" key="6">
    <source>
        <dbReference type="Proteomes" id="UP000548423"/>
    </source>
</evidence>
<reference evidence="6" key="1">
    <citation type="submission" date="2020-07" db="EMBL/GenBank/DDBJ databases">
        <authorList>
            <person name="Partida-Martinez L."/>
            <person name="Huntemann M."/>
            <person name="Clum A."/>
            <person name="Wang J."/>
            <person name="Palaniappan K."/>
            <person name="Ritter S."/>
            <person name="Chen I.-M."/>
            <person name="Stamatis D."/>
            <person name="Reddy T."/>
            <person name="O'Malley R."/>
            <person name="Daum C."/>
            <person name="Shapiro N."/>
            <person name="Ivanova N."/>
            <person name="Kyrpides N."/>
            <person name="Woyke T."/>
        </authorList>
    </citation>
    <scope>NUCLEOTIDE SEQUENCE [LARGE SCALE GENOMIC DNA]</scope>
    <source>
        <strain evidence="6">AT2.8</strain>
    </source>
</reference>
<dbReference type="InterPro" id="IPR006140">
    <property type="entry name" value="D-isomer_DH_NAD-bd"/>
</dbReference>
<evidence type="ECO:0000313" key="5">
    <source>
        <dbReference type="EMBL" id="NYE08978.1"/>
    </source>
</evidence>
<dbReference type="GO" id="GO:0051287">
    <property type="term" value="F:NAD binding"/>
    <property type="evidence" value="ECO:0007669"/>
    <property type="project" value="InterPro"/>
</dbReference>
<dbReference type="Proteomes" id="UP000548423">
    <property type="component" value="Unassembled WGS sequence"/>
</dbReference>
<dbReference type="PANTHER" id="PTHR42789">
    <property type="entry name" value="D-ISOMER SPECIFIC 2-HYDROXYACID DEHYDROGENASE FAMILY PROTEIN (AFU_ORTHOLOGUE AFUA_6G10090)"/>
    <property type="match status" value="1"/>
</dbReference>
<keyword evidence="2" id="KW-0560">Oxidoreductase</keyword>
<feature type="domain" description="D-isomer specific 2-hydroxyacid dehydrogenase NAD-binding" evidence="4">
    <location>
        <begin position="119"/>
        <end position="287"/>
    </location>
</feature>
<dbReference type="GO" id="GO:0016491">
    <property type="term" value="F:oxidoreductase activity"/>
    <property type="evidence" value="ECO:0007669"/>
    <property type="project" value="UniProtKB-KW"/>
</dbReference>
<name>A0A852TPH9_9BACI</name>
<comment type="caution">
    <text evidence="5">The sequence shown here is derived from an EMBL/GenBank/DDBJ whole genome shotgun (WGS) entry which is preliminary data.</text>
</comment>
<evidence type="ECO:0000256" key="1">
    <source>
        <dbReference type="ARBA" id="ARBA00005854"/>
    </source>
</evidence>
<sequence length="327" mass="36798">MLRGIYLLDNFDLIYGSAYKEINNQVHIYAEPQTKISIKENPSILSAADIILSGWGCPVMDQSFLELSPNLKAVFYGAGSIKNIVTDEFWDKNIVITSAYEANAVPVVEYTLSQILFSLKRGWYFFQQVKKKASFPARENVPGAYGSTVGLVSLGMIGRKVAEMLKQFDCKVIAYDPLVSEMEEKALNVEMCSLEDVFRRADVVSLHTPWIKETEGLITGSHISSMKPNATLINTARGAVIREQEMIETLQQRQDLYAILDVTYPEPPVKDSPLYFLENVILTPHIAGSMSAECQRMGKYMAQELGRYLRGEPLKWNITKEESIIMA</sequence>
<protein>
    <submittedName>
        <fullName evidence="5">Phosphoglycerate dehydrogenase-like enzyme</fullName>
    </submittedName>
</protein>
<keyword evidence="3" id="KW-0520">NAD</keyword>
<dbReference type="Gene3D" id="3.40.50.720">
    <property type="entry name" value="NAD(P)-binding Rossmann-like Domain"/>
    <property type="match status" value="2"/>
</dbReference>
<dbReference type="InterPro" id="IPR036291">
    <property type="entry name" value="NAD(P)-bd_dom_sf"/>
</dbReference>
<dbReference type="Pfam" id="PF02826">
    <property type="entry name" value="2-Hacid_dh_C"/>
    <property type="match status" value="1"/>
</dbReference>
<reference evidence="6" key="2">
    <citation type="submission" date="2020-08" db="EMBL/GenBank/DDBJ databases">
        <title>The Agave Microbiome: Exploring the role of microbial communities in plant adaptations to desert environments.</title>
        <authorList>
            <person name="Partida-Martinez L.P."/>
        </authorList>
    </citation>
    <scope>NUCLEOTIDE SEQUENCE [LARGE SCALE GENOMIC DNA]</scope>
    <source>
        <strain evidence="6">AT2.8</strain>
    </source>
</reference>
<dbReference type="InterPro" id="IPR050857">
    <property type="entry name" value="D-2-hydroxyacid_DH"/>
</dbReference>
<dbReference type="SUPFAM" id="SSF51735">
    <property type="entry name" value="NAD(P)-binding Rossmann-fold domains"/>
    <property type="match status" value="1"/>
</dbReference>
<proteinExistence type="inferred from homology"/>
<dbReference type="CDD" id="cd12167">
    <property type="entry name" value="2-Hacid_dh_8"/>
    <property type="match status" value="1"/>
</dbReference>
<evidence type="ECO:0000259" key="4">
    <source>
        <dbReference type="Pfam" id="PF02826"/>
    </source>
</evidence>